<reference evidence="1 2" key="1">
    <citation type="submission" date="2023-03" db="EMBL/GenBank/DDBJ databases">
        <title>Complete genome sequence of Tepidibacter sp. SWIR-1, isolated from a deep-sea hydrothermal vent.</title>
        <authorList>
            <person name="Li X."/>
        </authorList>
    </citation>
    <scope>NUCLEOTIDE SEQUENCE [LARGE SCALE GENOMIC DNA]</scope>
    <source>
        <strain evidence="1 2">SWIR-1</strain>
    </source>
</reference>
<dbReference type="PANTHER" id="PTHR10091:SF0">
    <property type="entry name" value="GALACTOSE MUTAROTASE"/>
    <property type="match status" value="1"/>
</dbReference>
<evidence type="ECO:0000313" key="2">
    <source>
        <dbReference type="Proteomes" id="UP001222800"/>
    </source>
</evidence>
<protein>
    <recommendedName>
        <fullName evidence="3">Aldose 1-epimerase</fullName>
    </recommendedName>
</protein>
<gene>
    <name evidence="1" type="ORF">P4S50_09655</name>
</gene>
<name>A0ABY8E700_9FIRM</name>
<organism evidence="1 2">
    <name type="scientific">Tepidibacter hydrothermalis</name>
    <dbReference type="NCBI Taxonomy" id="3036126"/>
    <lineage>
        <taxon>Bacteria</taxon>
        <taxon>Bacillati</taxon>
        <taxon>Bacillota</taxon>
        <taxon>Clostridia</taxon>
        <taxon>Peptostreptococcales</taxon>
        <taxon>Peptostreptococcaceae</taxon>
        <taxon>Tepidibacter</taxon>
    </lineage>
</organism>
<keyword evidence="2" id="KW-1185">Reference proteome</keyword>
<dbReference type="InterPro" id="IPR014718">
    <property type="entry name" value="GH-type_carb-bd"/>
</dbReference>
<dbReference type="InterPro" id="IPR011013">
    <property type="entry name" value="Gal_mutarotase_sf_dom"/>
</dbReference>
<evidence type="ECO:0008006" key="3">
    <source>
        <dbReference type="Google" id="ProtNLM"/>
    </source>
</evidence>
<dbReference type="InterPro" id="IPR008183">
    <property type="entry name" value="Aldose_1/G6P_1-epimerase"/>
</dbReference>
<evidence type="ECO:0000313" key="1">
    <source>
        <dbReference type="EMBL" id="WFD08666.1"/>
    </source>
</evidence>
<proteinExistence type="predicted"/>
<dbReference type="EMBL" id="CP120733">
    <property type="protein sequence ID" value="WFD08666.1"/>
    <property type="molecule type" value="Genomic_DNA"/>
</dbReference>
<accession>A0ABY8E700</accession>
<dbReference type="RefSeq" id="WP_277730574.1">
    <property type="nucleotide sequence ID" value="NZ_CP120733.1"/>
</dbReference>
<dbReference type="PANTHER" id="PTHR10091">
    <property type="entry name" value="ALDOSE-1-EPIMERASE"/>
    <property type="match status" value="1"/>
</dbReference>
<dbReference type="SUPFAM" id="SSF74650">
    <property type="entry name" value="Galactose mutarotase-like"/>
    <property type="match status" value="1"/>
</dbReference>
<sequence length="124" mass="14394">MDFRISKKIGCDINSDYSQIRYFGGYDNNFILNDNSHDVATLYSDITGITMKLYTTEPCVQLYTGNSIKEHRGKGHCVYNKYSGLCLETQNFPNSINVDSFPSSILYKNRYYRSQTIYSFEIMK</sequence>
<dbReference type="Proteomes" id="UP001222800">
    <property type="component" value="Chromosome"/>
</dbReference>
<dbReference type="Gene3D" id="2.70.98.10">
    <property type="match status" value="1"/>
</dbReference>
<dbReference type="Pfam" id="PF01263">
    <property type="entry name" value="Aldose_epim"/>
    <property type="match status" value="1"/>
</dbReference>